<keyword evidence="7" id="KW-0547">Nucleotide-binding</keyword>
<dbReference type="PANTHER" id="PTHR24349">
    <property type="entry name" value="SERINE/THREONINE-PROTEIN KINASE"/>
    <property type="match status" value="1"/>
</dbReference>
<dbReference type="GO" id="GO:0004674">
    <property type="term" value="F:protein serine/threonine kinase activity"/>
    <property type="evidence" value="ECO:0007669"/>
    <property type="project" value="UniProtKB-KW"/>
</dbReference>
<dbReference type="InterPro" id="IPR011009">
    <property type="entry name" value="Kinase-like_dom_sf"/>
</dbReference>
<evidence type="ECO:0000256" key="7">
    <source>
        <dbReference type="ARBA" id="ARBA00022741"/>
    </source>
</evidence>
<dbReference type="GO" id="GO:0005524">
    <property type="term" value="F:ATP binding"/>
    <property type="evidence" value="ECO:0007669"/>
    <property type="project" value="UniProtKB-KW"/>
</dbReference>
<keyword evidence="5" id="KW-0479">Metal-binding</keyword>
<evidence type="ECO:0000256" key="14">
    <source>
        <dbReference type="SAM" id="MobiDB-lite"/>
    </source>
</evidence>
<evidence type="ECO:0000256" key="8">
    <source>
        <dbReference type="ARBA" id="ARBA00022777"/>
    </source>
</evidence>
<evidence type="ECO:0000256" key="11">
    <source>
        <dbReference type="ARBA" id="ARBA00024334"/>
    </source>
</evidence>
<dbReference type="SUPFAM" id="SSF56112">
    <property type="entry name" value="Protein kinase-like (PK-like)"/>
    <property type="match status" value="1"/>
</dbReference>
<organism evidence="16 17">
    <name type="scientific">Pseudo-nitzschia multistriata</name>
    <dbReference type="NCBI Taxonomy" id="183589"/>
    <lineage>
        <taxon>Eukaryota</taxon>
        <taxon>Sar</taxon>
        <taxon>Stramenopiles</taxon>
        <taxon>Ochrophyta</taxon>
        <taxon>Bacillariophyta</taxon>
        <taxon>Bacillariophyceae</taxon>
        <taxon>Bacillariophycidae</taxon>
        <taxon>Bacillariales</taxon>
        <taxon>Bacillariaceae</taxon>
        <taxon>Pseudo-nitzschia</taxon>
    </lineage>
</organism>
<evidence type="ECO:0000313" key="16">
    <source>
        <dbReference type="EMBL" id="VEU38079.1"/>
    </source>
</evidence>
<protein>
    <recommendedName>
        <fullName evidence="2">non-specific serine/threonine protein kinase</fullName>
        <ecNumber evidence="2">2.7.11.1</ecNumber>
    </recommendedName>
</protein>
<evidence type="ECO:0000259" key="15">
    <source>
        <dbReference type="PROSITE" id="PS50011"/>
    </source>
</evidence>
<evidence type="ECO:0000256" key="1">
    <source>
        <dbReference type="ARBA" id="ARBA00001946"/>
    </source>
</evidence>
<keyword evidence="6" id="KW-0677">Repeat</keyword>
<evidence type="ECO:0000313" key="17">
    <source>
        <dbReference type="Proteomes" id="UP000291116"/>
    </source>
</evidence>
<evidence type="ECO:0000256" key="13">
    <source>
        <dbReference type="ARBA" id="ARBA00048679"/>
    </source>
</evidence>
<dbReference type="EC" id="2.7.11.1" evidence="2"/>
<comment type="catalytic activity">
    <reaction evidence="13">
        <text>L-seryl-[protein] + ATP = O-phospho-L-seryl-[protein] + ADP + H(+)</text>
        <dbReference type="Rhea" id="RHEA:17989"/>
        <dbReference type="Rhea" id="RHEA-COMP:9863"/>
        <dbReference type="Rhea" id="RHEA-COMP:11604"/>
        <dbReference type="ChEBI" id="CHEBI:15378"/>
        <dbReference type="ChEBI" id="CHEBI:29999"/>
        <dbReference type="ChEBI" id="CHEBI:30616"/>
        <dbReference type="ChEBI" id="CHEBI:83421"/>
        <dbReference type="ChEBI" id="CHEBI:456216"/>
        <dbReference type="EC" id="2.7.11.1"/>
    </reaction>
</comment>
<evidence type="ECO:0000256" key="12">
    <source>
        <dbReference type="ARBA" id="ARBA00047899"/>
    </source>
</evidence>
<dbReference type="PROSITE" id="PS50011">
    <property type="entry name" value="PROTEIN_KINASE_DOM"/>
    <property type="match status" value="1"/>
</dbReference>
<keyword evidence="9" id="KW-0106">Calcium</keyword>
<dbReference type="EMBL" id="CAACVS010000153">
    <property type="protein sequence ID" value="VEU38079.1"/>
    <property type="molecule type" value="Genomic_DNA"/>
</dbReference>
<dbReference type="Gene3D" id="1.10.510.10">
    <property type="entry name" value="Transferase(Phosphotransferase) domain 1"/>
    <property type="match status" value="1"/>
</dbReference>
<keyword evidence="17" id="KW-1185">Reference proteome</keyword>
<feature type="compositionally biased region" description="Basic residues" evidence="14">
    <location>
        <begin position="360"/>
        <end position="369"/>
    </location>
</feature>
<reference evidence="16 17" key="1">
    <citation type="submission" date="2019-01" db="EMBL/GenBank/DDBJ databases">
        <authorList>
            <person name="Ferrante I. M."/>
        </authorList>
    </citation>
    <scope>NUCLEOTIDE SEQUENCE [LARGE SCALE GENOMIC DNA]</scope>
    <source>
        <strain evidence="16 17">B856</strain>
    </source>
</reference>
<dbReference type="Pfam" id="PF00069">
    <property type="entry name" value="Pkinase"/>
    <property type="match status" value="1"/>
</dbReference>
<evidence type="ECO:0000256" key="9">
    <source>
        <dbReference type="ARBA" id="ARBA00022837"/>
    </source>
</evidence>
<dbReference type="Gene3D" id="3.30.200.20">
    <property type="entry name" value="Phosphorylase Kinase, domain 1"/>
    <property type="match status" value="1"/>
</dbReference>
<feature type="compositionally biased region" description="Low complexity" evidence="14">
    <location>
        <begin position="1"/>
        <end position="13"/>
    </location>
</feature>
<dbReference type="Proteomes" id="UP000291116">
    <property type="component" value="Unassembled WGS sequence"/>
</dbReference>
<dbReference type="OrthoDB" id="40902at2759"/>
<evidence type="ECO:0000256" key="6">
    <source>
        <dbReference type="ARBA" id="ARBA00022737"/>
    </source>
</evidence>
<keyword evidence="4" id="KW-0808">Transferase</keyword>
<dbReference type="InterPro" id="IPR050205">
    <property type="entry name" value="CDPK_Ser/Thr_kinases"/>
</dbReference>
<dbReference type="PROSITE" id="PS00108">
    <property type="entry name" value="PROTEIN_KINASE_ST"/>
    <property type="match status" value="1"/>
</dbReference>
<keyword evidence="10" id="KW-0067">ATP-binding</keyword>
<feature type="domain" description="Protein kinase" evidence="15">
    <location>
        <begin position="47"/>
        <end position="329"/>
    </location>
</feature>
<dbReference type="FunFam" id="3.30.200.20:FF:000315">
    <property type="entry name" value="Calcium-dependent protein kinase 3"/>
    <property type="match status" value="1"/>
</dbReference>
<gene>
    <name evidence="16" type="ORF">PSNMU_V1.4_AUG-EV-PASAV3_0048920</name>
</gene>
<evidence type="ECO:0000256" key="5">
    <source>
        <dbReference type="ARBA" id="ARBA00022723"/>
    </source>
</evidence>
<evidence type="ECO:0000256" key="10">
    <source>
        <dbReference type="ARBA" id="ARBA00022840"/>
    </source>
</evidence>
<evidence type="ECO:0000256" key="3">
    <source>
        <dbReference type="ARBA" id="ARBA00022527"/>
    </source>
</evidence>
<dbReference type="InterPro" id="IPR000719">
    <property type="entry name" value="Prot_kinase_dom"/>
</dbReference>
<dbReference type="InterPro" id="IPR008271">
    <property type="entry name" value="Ser/Thr_kinase_AS"/>
</dbReference>
<name>A0A448Z7T2_9STRA</name>
<accession>A0A448Z7T2</accession>
<evidence type="ECO:0000256" key="4">
    <source>
        <dbReference type="ARBA" id="ARBA00022679"/>
    </source>
</evidence>
<feature type="region of interest" description="Disordered" evidence="14">
    <location>
        <begin position="1"/>
        <end position="21"/>
    </location>
</feature>
<dbReference type="AlphaFoldDB" id="A0A448Z7T2"/>
<proteinExistence type="inferred from homology"/>
<feature type="compositionally biased region" description="Basic and acidic residues" evidence="14">
    <location>
        <begin position="370"/>
        <end position="388"/>
    </location>
</feature>
<dbReference type="CDD" id="cd05117">
    <property type="entry name" value="STKc_CAMK"/>
    <property type="match status" value="1"/>
</dbReference>
<dbReference type="GO" id="GO:0046872">
    <property type="term" value="F:metal ion binding"/>
    <property type="evidence" value="ECO:0007669"/>
    <property type="project" value="UniProtKB-KW"/>
</dbReference>
<keyword evidence="3" id="KW-0723">Serine/threonine-protein kinase</keyword>
<keyword evidence="8" id="KW-0418">Kinase</keyword>
<comment type="similarity">
    <text evidence="11">Belongs to the protein kinase superfamily. Ser/Thr protein kinase family. CDPK subfamily.</text>
</comment>
<sequence>MNRSIGSSNSSGRKIGGPRKSSLGSKIIDDVIVIPNTEERIDTKYFVDHSREIGRGTKTIVRKCIERSTGNRYAVKSVRRTDKTEYEHMRNEVNLLTVLDHPSIIKIYDTYEDDKFLHIVVDICKGGELYDYVVKPTSTNKKNGQQEAVPNCPSEEVAAVIVRQVVDAVAYLHDHDIVHRDLKLENLLFKLKPNAKNKQSLTEIRVIDFGLSRKYNTHHRFCSLKKLTSFVGTKLYVAPEVLNHSYTHAVDLWSVGVLAYALLSARAPFTGRNDQELFDKIQHCGEQLKFPSPDFDAVSEEAKHFIRSLLVKDESNRPTACELLDHPWMVKADQWKEEIDAAAAADGNASLFKKILGRFGKGKKKSRAKGKNERDHGPKSNDLDGRVQ</sequence>
<comment type="cofactor">
    <cofactor evidence="1">
        <name>Mg(2+)</name>
        <dbReference type="ChEBI" id="CHEBI:18420"/>
    </cofactor>
</comment>
<evidence type="ECO:0000256" key="2">
    <source>
        <dbReference type="ARBA" id="ARBA00012513"/>
    </source>
</evidence>
<feature type="region of interest" description="Disordered" evidence="14">
    <location>
        <begin position="360"/>
        <end position="388"/>
    </location>
</feature>
<comment type="catalytic activity">
    <reaction evidence="12">
        <text>L-threonyl-[protein] + ATP = O-phospho-L-threonyl-[protein] + ADP + H(+)</text>
        <dbReference type="Rhea" id="RHEA:46608"/>
        <dbReference type="Rhea" id="RHEA-COMP:11060"/>
        <dbReference type="Rhea" id="RHEA-COMP:11605"/>
        <dbReference type="ChEBI" id="CHEBI:15378"/>
        <dbReference type="ChEBI" id="CHEBI:30013"/>
        <dbReference type="ChEBI" id="CHEBI:30616"/>
        <dbReference type="ChEBI" id="CHEBI:61977"/>
        <dbReference type="ChEBI" id="CHEBI:456216"/>
        <dbReference type="EC" id="2.7.11.1"/>
    </reaction>
</comment>
<dbReference type="SMART" id="SM00220">
    <property type="entry name" value="S_TKc"/>
    <property type="match status" value="1"/>
</dbReference>